<dbReference type="InterPro" id="IPR052189">
    <property type="entry name" value="L-asp_N-monooxygenase_NS-form"/>
</dbReference>
<dbReference type="GO" id="GO:0016787">
    <property type="term" value="F:hydrolase activity"/>
    <property type="evidence" value="ECO:0007669"/>
    <property type="project" value="UniProtKB-KW"/>
</dbReference>
<comment type="caution">
    <text evidence="2">The sequence shown here is derived from an EMBL/GenBank/DDBJ whole genome shotgun (WGS) entry which is preliminary data.</text>
</comment>
<evidence type="ECO:0000259" key="1">
    <source>
        <dbReference type="Pfam" id="PF13454"/>
    </source>
</evidence>
<protein>
    <submittedName>
        <fullName evidence="2">Hydroxyacylglutathione hydrolase</fullName>
    </submittedName>
</protein>
<dbReference type="SUPFAM" id="SSF51905">
    <property type="entry name" value="FAD/NAD(P)-binding domain"/>
    <property type="match status" value="2"/>
</dbReference>
<evidence type="ECO:0000313" key="3">
    <source>
        <dbReference type="Proteomes" id="UP000093748"/>
    </source>
</evidence>
<keyword evidence="2" id="KW-0378">Hydrolase</keyword>
<dbReference type="OrthoDB" id="101972at2"/>
<dbReference type="PANTHER" id="PTHR40254">
    <property type="entry name" value="BLR0577 PROTEIN"/>
    <property type="match status" value="1"/>
</dbReference>
<evidence type="ECO:0000313" key="2">
    <source>
        <dbReference type="EMBL" id="OBP82377.1"/>
    </source>
</evidence>
<dbReference type="Proteomes" id="UP000093748">
    <property type="component" value="Unassembled WGS sequence"/>
</dbReference>
<reference evidence="3" key="1">
    <citation type="submission" date="2016-06" db="EMBL/GenBank/DDBJ databases">
        <title>NZP2037 Pacbio-Illumina hybrid assembly.</title>
        <authorList>
            <person name="Ramsay J.P."/>
        </authorList>
    </citation>
    <scope>NUCLEOTIDE SEQUENCE [LARGE SCALE GENOMIC DNA]</scope>
    <source>
        <strain evidence="3">R7ANS::ICEMlSym2042</strain>
    </source>
</reference>
<dbReference type="GeneID" id="66680594"/>
<dbReference type="InterPro" id="IPR036188">
    <property type="entry name" value="FAD/NAD-bd_sf"/>
</dbReference>
<gene>
    <name evidence="2" type="ORF">BAE39_02065</name>
</gene>
<sequence length="486" mass="51337">MNALPPARRLRVAIIGGGFSGAALAWHLARAHRPERLSISVIEPRPALGGGLAYSSEEPSHRVNVPAVRMSMAPDDSQHFVRWLAGSGELERDADAIWKNGDAYPRRRVFGRYVAEHLVPYLASGAVRHVGGFATGVTREANGAGWTVQTSAGPVIADIVVLAATHPAPAIPAALASLAEASGFVADPYAASALAGIGLDASVLIVGSGLTSADMVTELDRRGHRGRVLALSRRGLRSRGHPDVRGEPFGDFASAPATSALGLLKSIRATLAAAREANVNWQSVFDQLRLQGPVLWAALAPSERARLVRQLRVFWDVHRFRIAPQIASVLDRRQTAGTFDTIAARLVASNDEGENLAVSFQRRGQTRIETARFDAVINTTGPAHGQALQLNPALRSLAEAGLIRSDAYGLGIETSLDSRAIGWDGKAVAGLFVAGPLARGTFGELMGLPEVARHAQMVAAEIARLVDRFPSAEAVGANAGDVATAR</sequence>
<dbReference type="RefSeq" id="WP_032932709.1">
    <property type="nucleotide sequence ID" value="NZ_LZTH01000023.1"/>
</dbReference>
<name>A0A1A5IUE4_RHILI</name>
<feature type="domain" description="FAD-dependent urate hydroxylase HpyO/Asp monooxygenase CreE-like FAD/NAD(P)-binding" evidence="1">
    <location>
        <begin position="13"/>
        <end position="166"/>
    </location>
</feature>
<accession>A0A1A5IUE4</accession>
<dbReference type="Gene3D" id="3.50.50.60">
    <property type="entry name" value="FAD/NAD(P)-binding domain"/>
    <property type="match status" value="2"/>
</dbReference>
<organism evidence="2 3">
    <name type="scientific">Rhizobium loti</name>
    <name type="common">Mesorhizobium loti</name>
    <dbReference type="NCBI Taxonomy" id="381"/>
    <lineage>
        <taxon>Bacteria</taxon>
        <taxon>Pseudomonadati</taxon>
        <taxon>Pseudomonadota</taxon>
        <taxon>Alphaproteobacteria</taxon>
        <taxon>Hyphomicrobiales</taxon>
        <taxon>Phyllobacteriaceae</taxon>
        <taxon>Mesorhizobium</taxon>
    </lineage>
</organism>
<dbReference type="EMBL" id="LZTJ01000001">
    <property type="protein sequence ID" value="OBP82377.1"/>
    <property type="molecule type" value="Genomic_DNA"/>
</dbReference>
<dbReference type="Pfam" id="PF13454">
    <property type="entry name" value="NAD_binding_9"/>
    <property type="match status" value="1"/>
</dbReference>
<dbReference type="PANTHER" id="PTHR40254:SF1">
    <property type="entry name" value="BLR0577 PROTEIN"/>
    <property type="match status" value="1"/>
</dbReference>
<proteinExistence type="predicted"/>
<dbReference type="AlphaFoldDB" id="A0A1A5IUE4"/>
<dbReference type="InterPro" id="IPR038732">
    <property type="entry name" value="HpyO/CreE_NAD-binding"/>
</dbReference>